<evidence type="ECO:0000313" key="2">
    <source>
        <dbReference type="Proteomes" id="UP000177967"/>
    </source>
</evidence>
<organism evidence="1 2">
    <name type="scientific">Candidatus Blackburnbacteria bacterium RIFCSPHIGHO2_01_FULL_43_15b</name>
    <dbReference type="NCBI Taxonomy" id="1797513"/>
    <lineage>
        <taxon>Bacteria</taxon>
        <taxon>Candidatus Blackburniibacteriota</taxon>
    </lineage>
</organism>
<accession>A0A1G1V1N0</accession>
<dbReference type="Pfam" id="PF02643">
    <property type="entry name" value="DUF192"/>
    <property type="match status" value="1"/>
</dbReference>
<proteinExistence type="predicted"/>
<dbReference type="EMBL" id="MHBW01000013">
    <property type="protein sequence ID" value="OGY09236.1"/>
    <property type="molecule type" value="Genomic_DNA"/>
</dbReference>
<dbReference type="Gene3D" id="2.60.120.1140">
    <property type="entry name" value="Protein of unknown function DUF192"/>
    <property type="match status" value="1"/>
</dbReference>
<name>A0A1G1V1N0_9BACT</name>
<protein>
    <recommendedName>
        <fullName evidence="3">DUF192 domain-containing protein</fullName>
    </recommendedName>
</protein>
<dbReference type="PANTHER" id="PTHR37953">
    <property type="entry name" value="UPF0127 PROTEIN MJ1496"/>
    <property type="match status" value="1"/>
</dbReference>
<evidence type="ECO:0008006" key="3">
    <source>
        <dbReference type="Google" id="ProtNLM"/>
    </source>
</evidence>
<dbReference type="STRING" id="1797513.A2782_01810"/>
<gene>
    <name evidence="1" type="ORF">A2782_01810</name>
</gene>
<dbReference type="InterPro" id="IPR038695">
    <property type="entry name" value="Saro_0823-like_sf"/>
</dbReference>
<evidence type="ECO:0000313" key="1">
    <source>
        <dbReference type="EMBL" id="OGY09236.1"/>
    </source>
</evidence>
<sequence>MKQILILFAILIGVLLLAYWSSKPGNLEGFFVKTGIPIANSGNANQEKKFVTVGSTQFQVELAQNEQARKVGLSTRDALPENEGMLFTFGKNGFQPTFWMKGMKFPIDIIWIKDSVVSEITPDVPTVASGIPDNEIPQYSPKSKVDYVLEIPANVAQKRGIKVGDSAVLPL</sequence>
<dbReference type="InterPro" id="IPR003795">
    <property type="entry name" value="DUF192"/>
</dbReference>
<reference evidence="1 2" key="1">
    <citation type="journal article" date="2016" name="Nat. Commun.">
        <title>Thousands of microbial genomes shed light on interconnected biogeochemical processes in an aquifer system.</title>
        <authorList>
            <person name="Anantharaman K."/>
            <person name="Brown C.T."/>
            <person name="Hug L.A."/>
            <person name="Sharon I."/>
            <person name="Castelle C.J."/>
            <person name="Probst A.J."/>
            <person name="Thomas B.C."/>
            <person name="Singh A."/>
            <person name="Wilkins M.J."/>
            <person name="Karaoz U."/>
            <person name="Brodie E.L."/>
            <person name="Williams K.H."/>
            <person name="Hubbard S.S."/>
            <person name="Banfield J.F."/>
        </authorList>
    </citation>
    <scope>NUCLEOTIDE SEQUENCE [LARGE SCALE GENOMIC DNA]</scope>
</reference>
<dbReference type="PANTHER" id="PTHR37953:SF1">
    <property type="entry name" value="UPF0127 PROTEIN MJ1496"/>
    <property type="match status" value="1"/>
</dbReference>
<comment type="caution">
    <text evidence="1">The sequence shown here is derived from an EMBL/GenBank/DDBJ whole genome shotgun (WGS) entry which is preliminary data.</text>
</comment>
<dbReference type="AlphaFoldDB" id="A0A1G1V1N0"/>
<dbReference type="Proteomes" id="UP000177967">
    <property type="component" value="Unassembled WGS sequence"/>
</dbReference>